<keyword evidence="1" id="KW-0812">Transmembrane</keyword>
<dbReference type="AlphaFoldDB" id="A0A941J040"/>
<keyword evidence="1" id="KW-1133">Transmembrane helix</keyword>
<evidence type="ECO:0000313" key="3">
    <source>
        <dbReference type="Proteomes" id="UP000682308"/>
    </source>
</evidence>
<reference evidence="2 3" key="1">
    <citation type="submission" date="2021-04" db="EMBL/GenBank/DDBJ databases">
        <title>Characterization of the biosynthetic gene cluster of new lipopeptides with antitumor activity in the genome of the marine Streptomyces PHM034.</title>
        <authorList>
            <person name="Ceniceros A."/>
            <person name="Canedo L."/>
            <person name="Mendez C."/>
            <person name="Olano C."/>
            <person name="Schleissner C."/>
            <person name="Cuevas C."/>
            <person name="De La Calle F."/>
            <person name="Salas J.A."/>
        </authorList>
    </citation>
    <scope>NUCLEOTIDE SEQUENCE [LARGE SCALE GENOMIC DNA]</scope>
    <source>
        <strain evidence="2 3">PHM034</strain>
    </source>
</reference>
<comment type="caution">
    <text evidence="2">The sequence shown here is derived from an EMBL/GenBank/DDBJ whole genome shotgun (WGS) entry which is preliminary data.</text>
</comment>
<dbReference type="Proteomes" id="UP000682308">
    <property type="component" value="Unassembled WGS sequence"/>
</dbReference>
<organism evidence="2 3">
    <name type="scientific">Streptomyces tuirus</name>
    <dbReference type="NCBI Taxonomy" id="68278"/>
    <lineage>
        <taxon>Bacteria</taxon>
        <taxon>Bacillati</taxon>
        <taxon>Actinomycetota</taxon>
        <taxon>Actinomycetes</taxon>
        <taxon>Kitasatosporales</taxon>
        <taxon>Streptomycetaceae</taxon>
        <taxon>Streptomyces</taxon>
    </lineage>
</organism>
<proteinExistence type="predicted"/>
<dbReference type="EMBL" id="JAGTPG010000002">
    <property type="protein sequence ID" value="MBR8640863.1"/>
    <property type="molecule type" value="Genomic_DNA"/>
</dbReference>
<gene>
    <name evidence="2" type="ORF">KEF29_19935</name>
</gene>
<protein>
    <submittedName>
        <fullName evidence="2">Uncharacterized protein</fullName>
    </submittedName>
</protein>
<feature type="transmembrane region" description="Helical" evidence="1">
    <location>
        <begin position="172"/>
        <end position="196"/>
    </location>
</feature>
<evidence type="ECO:0000313" key="2">
    <source>
        <dbReference type="EMBL" id="MBR8640863.1"/>
    </source>
</evidence>
<feature type="transmembrane region" description="Helical" evidence="1">
    <location>
        <begin position="82"/>
        <end position="104"/>
    </location>
</feature>
<feature type="transmembrane region" description="Helical" evidence="1">
    <location>
        <begin position="41"/>
        <end position="62"/>
    </location>
</feature>
<feature type="transmembrane region" description="Helical" evidence="1">
    <location>
        <begin position="125"/>
        <end position="152"/>
    </location>
</feature>
<keyword evidence="3" id="KW-1185">Reference proteome</keyword>
<sequence length="208" mass="21765">MTRTGSPVTPSGAARPPGRLRTVWAAAHAPVAGVPRWVRTAAYAIPLTVLPSSLWRVLVGFFDEDTAGKTGDLPSWLPAEVYAILLSVLSEVLAFTAVGLIAAWGEVFPRWVPLLRGRRVPTAVAVVPAALGAVVLTALCTAACVADAAGVTLRGEPLPSDNPTAAGGWETVVFYVCYAPLLLWGPLLGAVTVAYARRRRHVPATVPG</sequence>
<evidence type="ECO:0000256" key="1">
    <source>
        <dbReference type="SAM" id="Phobius"/>
    </source>
</evidence>
<name>A0A941J040_9ACTN</name>
<accession>A0A941J040</accession>
<keyword evidence="1" id="KW-0472">Membrane</keyword>